<dbReference type="EMBL" id="BACD03000022">
    <property type="protein sequence ID" value="GAO49403.1"/>
    <property type="molecule type" value="Genomic_DNA"/>
</dbReference>
<feature type="region of interest" description="Disordered" evidence="1">
    <location>
        <begin position="63"/>
        <end position="107"/>
    </location>
</feature>
<keyword evidence="3" id="KW-1185">Reference proteome</keyword>
<reference evidence="2 3" key="2">
    <citation type="journal article" date="2014" name="J. Gen. Appl. Microbiol.">
        <title>The early diverging ascomycetous budding yeast Saitoella complicata has three histone deacetylases belonging to the Clr6, Hos2, and Rpd3 lineages.</title>
        <authorList>
            <person name="Nishida H."/>
            <person name="Matsumoto T."/>
            <person name="Kondo S."/>
            <person name="Hamamoto M."/>
            <person name="Yoshikawa H."/>
        </authorList>
    </citation>
    <scope>NUCLEOTIDE SEQUENCE [LARGE SCALE GENOMIC DNA]</scope>
    <source>
        <strain evidence="2 3">NRRL Y-17804</strain>
    </source>
</reference>
<dbReference type="Proteomes" id="UP000033140">
    <property type="component" value="Unassembled WGS sequence"/>
</dbReference>
<comment type="caution">
    <text evidence="2">The sequence shown here is derived from an EMBL/GenBank/DDBJ whole genome shotgun (WGS) entry which is preliminary data.</text>
</comment>
<reference evidence="2 3" key="1">
    <citation type="journal article" date="2011" name="J. Gen. Appl. Microbiol.">
        <title>Draft genome sequencing of the enigmatic yeast Saitoella complicata.</title>
        <authorList>
            <person name="Nishida H."/>
            <person name="Hamamoto M."/>
            <person name="Sugiyama J."/>
        </authorList>
    </citation>
    <scope>NUCLEOTIDE SEQUENCE [LARGE SCALE GENOMIC DNA]</scope>
    <source>
        <strain evidence="2 3">NRRL Y-17804</strain>
    </source>
</reference>
<reference evidence="2 3" key="3">
    <citation type="journal article" date="2015" name="Genome Announc.">
        <title>Draft Genome Sequence of the Archiascomycetous Yeast Saitoella complicata.</title>
        <authorList>
            <person name="Yamauchi K."/>
            <person name="Kondo S."/>
            <person name="Hamamoto M."/>
            <person name="Takahashi Y."/>
            <person name="Ogura Y."/>
            <person name="Hayashi T."/>
            <person name="Nishida H."/>
        </authorList>
    </citation>
    <scope>NUCLEOTIDE SEQUENCE [LARGE SCALE GENOMIC DNA]</scope>
    <source>
        <strain evidence="2 3">NRRL Y-17804</strain>
    </source>
</reference>
<name>A0A0E9NHX4_SAICN</name>
<evidence type="ECO:0000256" key="1">
    <source>
        <dbReference type="SAM" id="MobiDB-lite"/>
    </source>
</evidence>
<gene>
    <name evidence="2" type="ORF">G7K_3553-t1</name>
</gene>
<evidence type="ECO:0000313" key="2">
    <source>
        <dbReference type="EMBL" id="GAO49403.1"/>
    </source>
</evidence>
<organism evidence="2 3">
    <name type="scientific">Saitoella complicata (strain BCRC 22490 / CBS 7301 / JCM 7358 / NBRC 10748 / NRRL Y-17804)</name>
    <dbReference type="NCBI Taxonomy" id="698492"/>
    <lineage>
        <taxon>Eukaryota</taxon>
        <taxon>Fungi</taxon>
        <taxon>Dikarya</taxon>
        <taxon>Ascomycota</taxon>
        <taxon>Taphrinomycotina</taxon>
        <taxon>Taphrinomycotina incertae sedis</taxon>
        <taxon>Saitoella</taxon>
    </lineage>
</organism>
<accession>A0A0E9NHX4</accession>
<sequence length="107" mass="11549">MRSYYAGQSQDSRRYCLAAGMEGAVLPVSSKHVEELNDSSSLARMIAPFLCAVSIQRPSIGWPHPNASLPHVRASSAALPPENSRLNTSCKGKPPDAQFEATEKKGH</sequence>
<proteinExistence type="predicted"/>
<evidence type="ECO:0000313" key="3">
    <source>
        <dbReference type="Proteomes" id="UP000033140"/>
    </source>
</evidence>
<dbReference type="AlphaFoldDB" id="A0A0E9NHX4"/>
<protein>
    <submittedName>
        <fullName evidence="2">Uncharacterized protein</fullName>
    </submittedName>
</protein>